<keyword evidence="3" id="KW-0732">Signal</keyword>
<feature type="compositionally biased region" description="Low complexity" evidence="1">
    <location>
        <begin position="551"/>
        <end position="560"/>
    </location>
</feature>
<dbReference type="GeneID" id="113209386"/>
<keyword evidence="4" id="KW-1185">Reference proteome</keyword>
<keyword evidence="2" id="KW-0472">Membrane</keyword>
<feature type="transmembrane region" description="Helical" evidence="2">
    <location>
        <begin position="382"/>
        <end position="404"/>
    </location>
</feature>
<feature type="region of interest" description="Disordered" evidence="1">
    <location>
        <begin position="337"/>
        <end position="374"/>
    </location>
</feature>
<accession>A0A9C6XAS4</accession>
<reference evidence="5" key="1">
    <citation type="submission" date="2025-08" db="UniProtKB">
        <authorList>
            <consortium name="RefSeq"/>
        </authorList>
    </citation>
    <scope>IDENTIFICATION</scope>
    <source>
        <tissue evidence="5">Whole organism</tissue>
    </source>
</reference>
<feature type="signal peptide" evidence="3">
    <location>
        <begin position="1"/>
        <end position="20"/>
    </location>
</feature>
<keyword evidence="2" id="KW-1133">Transmembrane helix</keyword>
<protein>
    <submittedName>
        <fullName evidence="5">Uncharacterized protein LOC113209386</fullName>
    </submittedName>
</protein>
<feature type="non-terminal residue" evidence="5">
    <location>
        <position position="1"/>
    </location>
</feature>
<feature type="region of interest" description="Disordered" evidence="1">
    <location>
        <begin position="170"/>
        <end position="204"/>
    </location>
</feature>
<dbReference type="OrthoDB" id="6368363at2759"/>
<dbReference type="Proteomes" id="UP000504606">
    <property type="component" value="Unplaced"/>
</dbReference>
<feature type="chain" id="PRO_5039601125" evidence="3">
    <location>
        <begin position="21"/>
        <end position="573"/>
    </location>
</feature>
<evidence type="ECO:0000256" key="3">
    <source>
        <dbReference type="SAM" id="SignalP"/>
    </source>
</evidence>
<evidence type="ECO:0000313" key="5">
    <source>
        <dbReference type="RefSeq" id="XP_052132183.1"/>
    </source>
</evidence>
<dbReference type="KEGG" id="foc:113209386"/>
<evidence type="ECO:0000256" key="1">
    <source>
        <dbReference type="SAM" id="MobiDB-lite"/>
    </source>
</evidence>
<dbReference type="AlphaFoldDB" id="A0A9C6XAS4"/>
<gene>
    <name evidence="5" type="primary">LOC113209386</name>
</gene>
<organism evidence="4 5">
    <name type="scientific">Frankliniella occidentalis</name>
    <name type="common">Western flower thrips</name>
    <name type="synonym">Euthrips occidentalis</name>
    <dbReference type="NCBI Taxonomy" id="133901"/>
    <lineage>
        <taxon>Eukaryota</taxon>
        <taxon>Metazoa</taxon>
        <taxon>Ecdysozoa</taxon>
        <taxon>Arthropoda</taxon>
        <taxon>Hexapoda</taxon>
        <taxon>Insecta</taxon>
        <taxon>Pterygota</taxon>
        <taxon>Neoptera</taxon>
        <taxon>Paraneoptera</taxon>
        <taxon>Thysanoptera</taxon>
        <taxon>Terebrantia</taxon>
        <taxon>Thripoidea</taxon>
        <taxon>Thripidae</taxon>
        <taxon>Frankliniella</taxon>
    </lineage>
</organism>
<sequence length="573" mass="60708">TVISLSLLIVSNFLLAEVRALSAEPDFRQVSLHWLYPRMASDVFAFRVDYCELQAWGVNRCRAKMVDAPPRPAVTSARAALRDGEELSEYGAVVTGLRMATNYTFSVTPVEGRLQSLQHLPPYARNRHARTIMAPTKGFSARATLCLPDVSEVEVHTGPHFSGRIAVEANEQEAAPPPPPWRREAPGLAPGPEEPRGLSGLGARPVDEPCAVAGDASSPRESYTLRIDHRRCGSHVNRSTVATFILVQENLPILTHSTRRFLVLCTFQPDALIVRAGISLPTVHGEHRNREDLAESAHGNQLGGGGRGGVATGVGAGPAEVMAYQLQGEEDLKGDALGLASGGNGVPSGRQQRRHAGRALGLGLSPDSAERGSPDETREVQLVLTSVLLVVGVVLCAITAWWFAPRRKRTRSIADDALTDDSASVYQNYENSLRDSDCSSLGTVGTVNSSILSSLSRHHWATAALAADLGADASAREKAATKAATKATSFPDDEFGEVWGGGHPEVEAPPSSLVFAIRLPNAAGVPPVLPRLTAPVVVPSDKKLPTPPVDSSSSSACSVSIGGPESLSSQSDA</sequence>
<proteinExistence type="predicted"/>
<keyword evidence="2" id="KW-0812">Transmembrane</keyword>
<dbReference type="RefSeq" id="XP_052132183.1">
    <property type="nucleotide sequence ID" value="XM_052276223.1"/>
</dbReference>
<evidence type="ECO:0000256" key="2">
    <source>
        <dbReference type="SAM" id="Phobius"/>
    </source>
</evidence>
<evidence type="ECO:0000313" key="4">
    <source>
        <dbReference type="Proteomes" id="UP000504606"/>
    </source>
</evidence>
<feature type="region of interest" description="Disordered" evidence="1">
    <location>
        <begin position="538"/>
        <end position="573"/>
    </location>
</feature>
<name>A0A9C6XAS4_FRAOC</name>